<keyword evidence="2" id="KW-1185">Reference proteome</keyword>
<dbReference type="HOGENOM" id="CLU_2360798_0_0_1"/>
<organism evidence="1 2">
    <name type="scientific">Pycnoporus cinnabarinus</name>
    <name type="common">Cinnabar-red polypore</name>
    <name type="synonym">Trametes cinnabarina</name>
    <dbReference type="NCBI Taxonomy" id="5643"/>
    <lineage>
        <taxon>Eukaryota</taxon>
        <taxon>Fungi</taxon>
        <taxon>Dikarya</taxon>
        <taxon>Basidiomycota</taxon>
        <taxon>Agaricomycotina</taxon>
        <taxon>Agaricomycetes</taxon>
        <taxon>Polyporales</taxon>
        <taxon>Polyporaceae</taxon>
        <taxon>Trametes</taxon>
    </lineage>
</organism>
<sequence>MGLDAAEYGQIRYKIHELVHGAGLVWTLDFRHQDVDKLSRLFHAAAEEFPVLKKYAHHWATAAIAGRYLQNIRRYARIRGVLPPKPRYNRGGQAVA</sequence>
<comment type="caution">
    <text evidence="1">The sequence shown here is derived from an EMBL/GenBank/DDBJ whole genome shotgun (WGS) entry which is preliminary data.</text>
</comment>
<name>A0A060S2E3_PYCCI</name>
<proteinExistence type="predicted"/>
<evidence type="ECO:0000313" key="1">
    <source>
        <dbReference type="EMBL" id="CDO68470.1"/>
    </source>
</evidence>
<dbReference type="STRING" id="5643.A0A060S2E3"/>
<dbReference type="Proteomes" id="UP000029665">
    <property type="component" value="Unassembled WGS sequence"/>
</dbReference>
<accession>A0A060S2E3</accession>
<dbReference type="OrthoDB" id="2755069at2759"/>
<dbReference type="EMBL" id="CCBP010000018">
    <property type="protein sequence ID" value="CDO68470.1"/>
    <property type="molecule type" value="Genomic_DNA"/>
</dbReference>
<gene>
    <name evidence="1" type="ORF">BN946_scf184754.g4</name>
</gene>
<reference evidence="1" key="1">
    <citation type="submission" date="2014-01" db="EMBL/GenBank/DDBJ databases">
        <title>The genome of the white-rot fungus Pycnoporus cinnabarinus: a basidiomycete model with a versatile arsenal for lignocellulosic biomass breakdown.</title>
        <authorList>
            <person name="Levasseur A."/>
            <person name="Lomascolo A."/>
            <person name="Ruiz-Duenas F.J."/>
            <person name="Uzan E."/>
            <person name="Piumi F."/>
            <person name="Kues U."/>
            <person name="Ram A.F.J."/>
            <person name="Murat C."/>
            <person name="Haon M."/>
            <person name="Benoit I."/>
            <person name="Arfi Y."/>
            <person name="Chevret D."/>
            <person name="Drula E."/>
            <person name="Kwon M.J."/>
            <person name="Gouret P."/>
            <person name="Lesage-Meessen L."/>
            <person name="Lombard V."/>
            <person name="Mariette J."/>
            <person name="Noirot C."/>
            <person name="Park J."/>
            <person name="Patyshakuliyeva A."/>
            <person name="Wieneger R.A.B."/>
            <person name="Wosten H.A.B."/>
            <person name="Martin F."/>
            <person name="Coutinho P.M."/>
            <person name="de Vries R."/>
            <person name="Martinez A.T."/>
            <person name="Klopp C."/>
            <person name="Pontarotti P."/>
            <person name="Henrissat B."/>
            <person name="Record E."/>
        </authorList>
    </citation>
    <scope>NUCLEOTIDE SEQUENCE [LARGE SCALE GENOMIC DNA]</scope>
    <source>
        <strain evidence="1">BRFM137</strain>
    </source>
</reference>
<evidence type="ECO:0000313" key="2">
    <source>
        <dbReference type="Proteomes" id="UP000029665"/>
    </source>
</evidence>
<protein>
    <submittedName>
        <fullName evidence="1">Uncharacterized protein</fullName>
    </submittedName>
</protein>
<dbReference type="AlphaFoldDB" id="A0A060S2E3"/>